<evidence type="ECO:0000313" key="1">
    <source>
        <dbReference type="EMBL" id="KAI3762422.1"/>
    </source>
</evidence>
<organism evidence="1 2">
    <name type="scientific">Smallanthus sonchifolius</name>
    <dbReference type="NCBI Taxonomy" id="185202"/>
    <lineage>
        <taxon>Eukaryota</taxon>
        <taxon>Viridiplantae</taxon>
        <taxon>Streptophyta</taxon>
        <taxon>Embryophyta</taxon>
        <taxon>Tracheophyta</taxon>
        <taxon>Spermatophyta</taxon>
        <taxon>Magnoliopsida</taxon>
        <taxon>eudicotyledons</taxon>
        <taxon>Gunneridae</taxon>
        <taxon>Pentapetalae</taxon>
        <taxon>asterids</taxon>
        <taxon>campanulids</taxon>
        <taxon>Asterales</taxon>
        <taxon>Asteraceae</taxon>
        <taxon>Asteroideae</taxon>
        <taxon>Heliantheae alliance</taxon>
        <taxon>Millerieae</taxon>
        <taxon>Smallanthus</taxon>
    </lineage>
</organism>
<accession>A0ACB9EUA7</accession>
<dbReference type="EMBL" id="CM042034">
    <property type="protein sequence ID" value="KAI3762422.1"/>
    <property type="molecule type" value="Genomic_DNA"/>
</dbReference>
<evidence type="ECO:0000313" key="2">
    <source>
        <dbReference type="Proteomes" id="UP001056120"/>
    </source>
</evidence>
<proteinExistence type="predicted"/>
<keyword evidence="2" id="KW-1185">Reference proteome</keyword>
<reference evidence="2" key="1">
    <citation type="journal article" date="2022" name="Mol. Ecol. Resour.">
        <title>The genomes of chicory, endive, great burdock and yacon provide insights into Asteraceae palaeo-polyploidization history and plant inulin production.</title>
        <authorList>
            <person name="Fan W."/>
            <person name="Wang S."/>
            <person name="Wang H."/>
            <person name="Wang A."/>
            <person name="Jiang F."/>
            <person name="Liu H."/>
            <person name="Zhao H."/>
            <person name="Xu D."/>
            <person name="Zhang Y."/>
        </authorList>
    </citation>
    <scope>NUCLEOTIDE SEQUENCE [LARGE SCALE GENOMIC DNA]</scope>
    <source>
        <strain evidence="2">cv. Yunnan</strain>
    </source>
</reference>
<protein>
    <submittedName>
        <fullName evidence="1">Uncharacterized protein</fullName>
    </submittedName>
</protein>
<sequence length="153" mass="17238">MTGGANFECLSWNLRIKVALGVAKGFAYLHSTDVRYHGFKSSNILIDSNYNAKLSDFRLDKDGEVFRQTSAASEAYKPIEYTYTGRRSFDENRPSGEQTLVEFAKPFLTNKQKILLIMDPSIEGQYSSTVVKRAALLATKCLMLNPKHRCNAE</sequence>
<reference evidence="1 2" key="2">
    <citation type="journal article" date="2022" name="Mol. Ecol. Resour.">
        <title>The genomes of chicory, endive, great burdock and yacon provide insights into Asteraceae paleo-polyploidization history and plant inulin production.</title>
        <authorList>
            <person name="Fan W."/>
            <person name="Wang S."/>
            <person name="Wang H."/>
            <person name="Wang A."/>
            <person name="Jiang F."/>
            <person name="Liu H."/>
            <person name="Zhao H."/>
            <person name="Xu D."/>
            <person name="Zhang Y."/>
        </authorList>
    </citation>
    <scope>NUCLEOTIDE SEQUENCE [LARGE SCALE GENOMIC DNA]</scope>
    <source>
        <strain evidence="2">cv. Yunnan</strain>
        <tissue evidence="1">Leaves</tissue>
    </source>
</reference>
<name>A0ACB9EUA7_9ASTR</name>
<comment type="caution">
    <text evidence="1">The sequence shown here is derived from an EMBL/GenBank/DDBJ whole genome shotgun (WGS) entry which is preliminary data.</text>
</comment>
<gene>
    <name evidence="1" type="ORF">L1987_52852</name>
</gene>
<dbReference type="Proteomes" id="UP001056120">
    <property type="component" value="Linkage Group LG17"/>
</dbReference>